<feature type="region of interest" description="Disordered" evidence="1">
    <location>
        <begin position="323"/>
        <end position="362"/>
    </location>
</feature>
<name>A0A6J5ME17_9CAUD</name>
<proteinExistence type="predicted"/>
<evidence type="ECO:0000256" key="1">
    <source>
        <dbReference type="SAM" id="MobiDB-lite"/>
    </source>
</evidence>
<evidence type="ECO:0000313" key="3">
    <source>
        <dbReference type="EMBL" id="CAB4143613.1"/>
    </source>
</evidence>
<accession>A0A6J5ME17</accession>
<dbReference type="InterPro" id="IPR043862">
    <property type="entry name" value="DUF5824"/>
</dbReference>
<organism evidence="3">
    <name type="scientific">uncultured Caudovirales phage</name>
    <dbReference type="NCBI Taxonomy" id="2100421"/>
    <lineage>
        <taxon>Viruses</taxon>
        <taxon>Duplodnaviria</taxon>
        <taxon>Heunggongvirae</taxon>
        <taxon>Uroviricota</taxon>
        <taxon>Caudoviricetes</taxon>
        <taxon>Peduoviridae</taxon>
        <taxon>Maltschvirus</taxon>
        <taxon>Maltschvirus maltsch</taxon>
    </lineage>
</organism>
<feature type="region of interest" description="Disordered" evidence="1">
    <location>
        <begin position="398"/>
        <end position="423"/>
    </location>
</feature>
<protein>
    <recommendedName>
        <fullName evidence="2">DUF5824 domain-containing protein</fullName>
    </recommendedName>
</protein>
<sequence length="744" mass="82899">MDDLDEKVLDIQQRQKRAQIMRRYKSKIERAREIAKKRMAPEANIRKRAFVQARQIVRRRVAGARGAEYEKLGPSEKIAIDRAVEGKQKLIKKLALRLIPRVKQAEAKRLHSFTKGKQLQNQGQPEGKSKESSGSSSVKESLNTIFAEAFPPTGVSTAMGQKVDSPVASSGRKMPPKGKSKNDVIIQHNKFQEEVEYDTPAFASLFKKSEKSGIDIETLGEVYNRGWNTWVEGSNVSQQQYAFARVNSYINQGKTYFNEDADLHEGRAPGRAYVAPFNDEQGNQKGWKSSNKWGKVKYWQPHAKKSALKHAGLQEEEVQQTNENFMDGKGPGKPGDSARHGLKGKSAAELRKIRSSDSASPRKKQLAHWLLNMHHNEETELDEKRGLWDNIHAKRARIKAGSGERMRKPGSKGAPTKQNFKDASESVQESYDVNSKHYKALTDLELNTKNRDMTTKNDGYGPLNPKDEKGSKAFWEDKAKMWNTTVEAAKEARCGNCAAFNQAPAIMKKIEDGLGPAGDKVNELANLGFCEIWEFKCAAERTCNVWLVNGPITEEDTGNGTRLVDKEDKNSKARKKIEVVDRKPPHTEYTRQAQIKTKIIDEAKVCSICNGKGCKCKGNSQNDPKKREIGTNSLVKAYKKDTPFSESLDESFNIAFASGVGVTLTAGDLGMRVQGGFALHPSVIKEMEEVEVEEEVRSADVKGVVVRTTNPDGTPGKTIVRKQKVNRKIVGTGNLTDGKPNDTL</sequence>
<gene>
    <name evidence="3" type="ORF">UFOVP447_190</name>
</gene>
<feature type="compositionally biased region" description="Basic and acidic residues" evidence="1">
    <location>
        <begin position="346"/>
        <end position="355"/>
    </location>
</feature>
<evidence type="ECO:0000259" key="2">
    <source>
        <dbReference type="Pfam" id="PF19141"/>
    </source>
</evidence>
<feature type="domain" description="DUF5824" evidence="2">
    <location>
        <begin position="182"/>
        <end position="262"/>
    </location>
</feature>
<feature type="compositionally biased region" description="Polar residues" evidence="1">
    <location>
        <begin position="115"/>
        <end position="124"/>
    </location>
</feature>
<dbReference type="Pfam" id="PF19141">
    <property type="entry name" value="DUF5824"/>
    <property type="match status" value="1"/>
</dbReference>
<feature type="region of interest" description="Disordered" evidence="1">
    <location>
        <begin position="109"/>
        <end position="138"/>
    </location>
</feature>
<feature type="region of interest" description="Disordered" evidence="1">
    <location>
        <begin position="157"/>
        <end position="181"/>
    </location>
</feature>
<dbReference type="EMBL" id="LR796423">
    <property type="protein sequence ID" value="CAB4143613.1"/>
    <property type="molecule type" value="Genomic_DNA"/>
</dbReference>
<reference evidence="3" key="1">
    <citation type="submission" date="2020-04" db="EMBL/GenBank/DDBJ databases">
        <authorList>
            <person name="Chiriac C."/>
            <person name="Salcher M."/>
            <person name="Ghai R."/>
            <person name="Kavagutti S V."/>
        </authorList>
    </citation>
    <scope>NUCLEOTIDE SEQUENCE</scope>
</reference>